<proteinExistence type="predicted"/>
<protein>
    <submittedName>
        <fullName evidence="1">Uncharacterized protein</fullName>
    </submittedName>
</protein>
<gene>
    <name evidence="1" type="ORF">US68_C0006G0047</name>
</gene>
<evidence type="ECO:0000313" key="1">
    <source>
        <dbReference type="EMBL" id="KKQ50367.1"/>
    </source>
</evidence>
<reference evidence="1 2" key="1">
    <citation type="journal article" date="2015" name="Nature">
        <title>rRNA introns, odd ribosomes, and small enigmatic genomes across a large radiation of phyla.</title>
        <authorList>
            <person name="Brown C.T."/>
            <person name="Hug L.A."/>
            <person name="Thomas B.C."/>
            <person name="Sharon I."/>
            <person name="Castelle C.J."/>
            <person name="Singh A."/>
            <person name="Wilkins M.J."/>
            <person name="Williams K.H."/>
            <person name="Banfield J.F."/>
        </authorList>
    </citation>
    <scope>NUCLEOTIDE SEQUENCE [LARGE SCALE GENOMIC DNA]</scope>
</reference>
<dbReference type="Proteomes" id="UP000034231">
    <property type="component" value="Unassembled WGS sequence"/>
</dbReference>
<dbReference type="AlphaFoldDB" id="A0A0G0I741"/>
<accession>A0A0G0I741</accession>
<comment type="caution">
    <text evidence="1">The sequence shown here is derived from an EMBL/GenBank/DDBJ whole genome shotgun (WGS) entry which is preliminary data.</text>
</comment>
<sequence length="266" mass="31194">MVKLVYTYALGAYAERRGGSSPLSGTFLLHLFMWLLLFLSLVKPVFAQDTPDLYIQYRTDYLYQRDLYQKDYLDYLNKKDTYAQYGSLTAEKDKITSTKNVFLSQNLMLKNYLMALRVTLPNSPSHQEKLQQWESWLSTQNQLIPNLNSTTSIRTWASTFHTQYIAIQQQLYSSLIQSQIDRRLNTLDEIKKLAQTAGVEWDYNFSDKENKVKQSFQDAIDTTQQNQRQDQFSDFYPEAKEFLDLADIYLRSLISDLKSTIIKNNQ</sequence>
<organism evidence="1 2">
    <name type="scientific">Candidatus Shapirobacteria bacterium GW2011_GWE1_38_10</name>
    <dbReference type="NCBI Taxonomy" id="1618488"/>
    <lineage>
        <taxon>Bacteria</taxon>
        <taxon>Candidatus Shapironibacteriota</taxon>
    </lineage>
</organism>
<dbReference type="EMBL" id="LBTX01000006">
    <property type="protein sequence ID" value="KKQ50367.1"/>
    <property type="molecule type" value="Genomic_DNA"/>
</dbReference>
<evidence type="ECO:0000313" key="2">
    <source>
        <dbReference type="Proteomes" id="UP000034231"/>
    </source>
</evidence>
<name>A0A0G0I741_9BACT</name>